<evidence type="ECO:0000256" key="10">
    <source>
        <dbReference type="ARBA" id="ARBA00042072"/>
    </source>
</evidence>
<feature type="domain" description="PTS EIIA type-2" evidence="11">
    <location>
        <begin position="9"/>
        <end position="154"/>
    </location>
</feature>
<dbReference type="GO" id="GO:0016301">
    <property type="term" value="F:kinase activity"/>
    <property type="evidence" value="ECO:0007669"/>
    <property type="project" value="UniProtKB-KW"/>
</dbReference>
<dbReference type="InterPro" id="IPR051351">
    <property type="entry name" value="Ascorbate-PTS_EIIA_comp"/>
</dbReference>
<keyword evidence="5 12" id="KW-0808">Transferase</keyword>
<reference evidence="13" key="1">
    <citation type="submission" date="2015-01" db="EMBL/GenBank/DDBJ databases">
        <authorList>
            <person name="Andreevskaya M."/>
        </authorList>
    </citation>
    <scope>NUCLEOTIDE SEQUENCE [LARGE SCALE GENOMIC DNA]</scope>
    <source>
        <strain evidence="13">MKFS47</strain>
    </source>
</reference>
<proteinExistence type="predicted"/>
<keyword evidence="2" id="KW-0813">Transport</keyword>
<dbReference type="EMBL" id="LN774769">
    <property type="protein sequence ID" value="CEN27409.1"/>
    <property type="molecule type" value="Genomic_DNA"/>
</dbReference>
<dbReference type="CDD" id="cd00211">
    <property type="entry name" value="PTS_IIA_fru"/>
    <property type="match status" value="1"/>
</dbReference>
<dbReference type="Proteomes" id="UP000033166">
    <property type="component" value="Chromosome I"/>
</dbReference>
<sequence>MAQLEMLRYLHDHDLVRISDRQPENWEEAIRISCENLIDKGIINETYREEVVAAVHNYGPYIVIVPGVAMPHSTDKSSGVFGTAISFTKFKEKIYFEAGNEEKQATLFFTLAAKNPDEHMTNIANLSDLLMTDGVIEALDKITTISDFESLLQT</sequence>
<dbReference type="HOGENOM" id="CLU_072531_2_0_9"/>
<evidence type="ECO:0000313" key="13">
    <source>
        <dbReference type="Proteomes" id="UP000033166"/>
    </source>
</evidence>
<evidence type="ECO:0000256" key="5">
    <source>
        <dbReference type="ARBA" id="ARBA00022679"/>
    </source>
</evidence>
<evidence type="ECO:0000256" key="9">
    <source>
        <dbReference type="ARBA" id="ARBA00041175"/>
    </source>
</evidence>
<dbReference type="PANTHER" id="PTHR36203">
    <property type="entry name" value="ASCORBATE-SPECIFIC PTS SYSTEM EIIA COMPONENT"/>
    <property type="match status" value="1"/>
</dbReference>
<comment type="subcellular location">
    <subcellularLocation>
        <location evidence="1">Cytoplasm</location>
    </subcellularLocation>
</comment>
<evidence type="ECO:0000256" key="6">
    <source>
        <dbReference type="ARBA" id="ARBA00022683"/>
    </source>
</evidence>
<dbReference type="GO" id="GO:0005737">
    <property type="term" value="C:cytoplasm"/>
    <property type="evidence" value="ECO:0007669"/>
    <property type="project" value="UniProtKB-SubCell"/>
</dbReference>
<keyword evidence="4" id="KW-0597">Phosphoprotein</keyword>
<dbReference type="Gene3D" id="3.40.930.10">
    <property type="entry name" value="Mannitol-specific EII, Chain A"/>
    <property type="match status" value="1"/>
</dbReference>
<keyword evidence="7" id="KW-0418">Kinase</keyword>
<comment type="function">
    <text evidence="8">The phosphoenolpyruvate-dependent sugar phosphotransferase system (sugar PTS), a major carbohydrate active transport system, catalyzes the phosphorylation of incoming sugar substrates concomitantly with their translocation across the cell membrane. The enzyme II UlaABC PTS system is involved in ascorbate transport.</text>
</comment>
<name>A0A0D6DU04_9LACT</name>
<dbReference type="Pfam" id="PF00359">
    <property type="entry name" value="PTS_EIIA_2"/>
    <property type="match status" value="1"/>
</dbReference>
<dbReference type="KEGG" id="lpk:LACPI_0209"/>
<protein>
    <recommendedName>
        <fullName evidence="9">Ascorbate-specific PTS system EIIA component</fullName>
    </recommendedName>
    <alternativeName>
        <fullName evidence="10">Ascorbate-specific phosphotransferase enzyme IIA component</fullName>
    </alternativeName>
</protein>
<dbReference type="InterPro" id="IPR016152">
    <property type="entry name" value="PTrfase/Anion_transptr"/>
</dbReference>
<dbReference type="GO" id="GO:0009401">
    <property type="term" value="P:phosphoenolpyruvate-dependent sugar phosphotransferase system"/>
    <property type="evidence" value="ECO:0007669"/>
    <property type="project" value="UniProtKB-KW"/>
</dbReference>
<dbReference type="SUPFAM" id="SSF55804">
    <property type="entry name" value="Phoshotransferase/anion transport protein"/>
    <property type="match status" value="1"/>
</dbReference>
<keyword evidence="6" id="KW-0598">Phosphotransferase system</keyword>
<evidence type="ECO:0000259" key="11">
    <source>
        <dbReference type="PROSITE" id="PS51094"/>
    </source>
</evidence>
<evidence type="ECO:0000256" key="4">
    <source>
        <dbReference type="ARBA" id="ARBA00022553"/>
    </source>
</evidence>
<keyword evidence="3" id="KW-0963">Cytoplasm</keyword>
<organism evidence="12 13">
    <name type="scientific">Pseudolactococcus piscium MKFS47</name>
    <dbReference type="NCBI Taxonomy" id="297352"/>
    <lineage>
        <taxon>Bacteria</taxon>
        <taxon>Bacillati</taxon>
        <taxon>Bacillota</taxon>
        <taxon>Bacilli</taxon>
        <taxon>Lactobacillales</taxon>
        <taxon>Streptococcaceae</taxon>
        <taxon>Pseudolactococcus</taxon>
    </lineage>
</organism>
<dbReference type="STRING" id="1364.LP2241_10185"/>
<dbReference type="AlphaFoldDB" id="A0A0D6DU04"/>
<gene>
    <name evidence="12" type="primary">ulaC</name>
    <name evidence="12" type="ORF">LACPI_0209</name>
</gene>
<evidence type="ECO:0000313" key="12">
    <source>
        <dbReference type="EMBL" id="CEN27409.1"/>
    </source>
</evidence>
<dbReference type="InterPro" id="IPR002178">
    <property type="entry name" value="PTS_EIIA_type-2_dom"/>
</dbReference>
<evidence type="ECO:0000256" key="3">
    <source>
        <dbReference type="ARBA" id="ARBA00022490"/>
    </source>
</evidence>
<dbReference type="PROSITE" id="PS51094">
    <property type="entry name" value="PTS_EIIA_TYPE_2"/>
    <property type="match status" value="1"/>
</dbReference>
<evidence type="ECO:0000256" key="1">
    <source>
        <dbReference type="ARBA" id="ARBA00004496"/>
    </source>
</evidence>
<evidence type="ECO:0000256" key="7">
    <source>
        <dbReference type="ARBA" id="ARBA00022777"/>
    </source>
</evidence>
<dbReference type="PANTHER" id="PTHR36203:SF1">
    <property type="entry name" value="ASCORBATE-SPECIFIC PTS SYSTEM EIIA COMPONENT"/>
    <property type="match status" value="1"/>
</dbReference>
<evidence type="ECO:0000256" key="2">
    <source>
        <dbReference type="ARBA" id="ARBA00022448"/>
    </source>
</evidence>
<accession>A0A0D6DU04</accession>
<evidence type="ECO:0000256" key="8">
    <source>
        <dbReference type="ARBA" id="ARBA00037387"/>
    </source>
</evidence>